<feature type="compositionally biased region" description="Polar residues" evidence="1">
    <location>
        <begin position="456"/>
        <end position="483"/>
    </location>
</feature>
<evidence type="ECO:0000259" key="2">
    <source>
        <dbReference type="PROSITE" id="PS50048"/>
    </source>
</evidence>
<reference evidence="3" key="1">
    <citation type="journal article" date="2014" name="Genome Biol. Evol.">
        <title>Gene Loss Rather Than Gene Gain Is Associated with a Host Jump from Monocots to Dicots in the Smut Fungus Melanopsichium pennsylvanicum.</title>
        <authorList>
            <person name="Sharma R."/>
            <person name="Mishra B."/>
            <person name="Runge F."/>
            <person name="Thines M."/>
        </authorList>
    </citation>
    <scope>NUCLEOTIDE SEQUENCE</scope>
    <source>
        <strain evidence="3">4</strain>
    </source>
</reference>
<feature type="compositionally biased region" description="Low complexity" evidence="1">
    <location>
        <begin position="291"/>
        <end position="302"/>
    </location>
</feature>
<evidence type="ECO:0000256" key="1">
    <source>
        <dbReference type="SAM" id="MobiDB-lite"/>
    </source>
</evidence>
<dbReference type="PROSITE" id="PS50048">
    <property type="entry name" value="ZN2_CY6_FUNGAL_2"/>
    <property type="match status" value="1"/>
</dbReference>
<dbReference type="AlphaFoldDB" id="A0A077R8M8"/>
<dbReference type="SMART" id="SM00066">
    <property type="entry name" value="GAL4"/>
    <property type="match status" value="1"/>
</dbReference>
<dbReference type="PANTHER" id="PTHR31986:SF7">
    <property type="entry name" value="REGULATOR OF DRUG SENSITIVITY 2"/>
    <property type="match status" value="1"/>
</dbReference>
<dbReference type="InterPro" id="IPR036864">
    <property type="entry name" value="Zn2-C6_fun-type_DNA-bd_sf"/>
</dbReference>
<dbReference type="GO" id="GO:0008270">
    <property type="term" value="F:zinc ion binding"/>
    <property type="evidence" value="ECO:0007669"/>
    <property type="project" value="InterPro"/>
</dbReference>
<dbReference type="GO" id="GO:0000977">
    <property type="term" value="F:RNA polymerase II transcription regulatory region sequence-specific DNA binding"/>
    <property type="evidence" value="ECO:0007669"/>
    <property type="project" value="TreeGrafter"/>
</dbReference>
<feature type="compositionally biased region" description="Low complexity" evidence="1">
    <location>
        <begin position="406"/>
        <end position="426"/>
    </location>
</feature>
<feature type="region of interest" description="Disordered" evidence="1">
    <location>
        <begin position="256"/>
        <end position="366"/>
    </location>
</feature>
<dbReference type="PROSITE" id="PS00463">
    <property type="entry name" value="ZN2_CY6_FUNGAL_1"/>
    <property type="match status" value="1"/>
</dbReference>
<dbReference type="InterPro" id="IPR053045">
    <property type="entry name" value="Zinc_cluster_trans_reg"/>
</dbReference>
<feature type="region of interest" description="Disordered" evidence="1">
    <location>
        <begin position="76"/>
        <end position="148"/>
    </location>
</feature>
<dbReference type="InterPro" id="IPR001138">
    <property type="entry name" value="Zn2Cys6_DnaBD"/>
</dbReference>
<protein>
    <submittedName>
        <fullName evidence="3">Related to RDS2-Regulator of drug sensitivity</fullName>
    </submittedName>
</protein>
<feature type="region of interest" description="Disordered" evidence="1">
    <location>
        <begin position="402"/>
        <end position="495"/>
    </location>
</feature>
<name>A0A077R8M8_9BASI</name>
<sequence>MPLHRSSHDPRWASRGAVEQRGRVTEAAMRETAMRETRIASSSDHRLPSMQPSGLPQGHMDAESNYVKAHHYHNKPVIPSRASYDHPRSTQPYERDSVPAERLTPVHAPLLPSRSHSERTYDSYDAAGNDPRNFPQYYEGHSPRHLAHYEGHSPRHLARAPYHSQRYADSPRALHQQQQQQPQSQERPLLRQHLPHADHQGWLQTDPYAYPRRDLRADDRSSAHARATVLSPPYFHRPTGRISPSNDVAAREAYLDHVHSGPTPESTSAPYDRRPMPSTRNNSYTSFRDPASSSSNNEAASSGPPRSTPASRKRKKQFKYMLEQDGAGPSKAPNAGAEDDQETDRADTLDAAESPNNAAQRKESRKKVKKACIFCKRSHMPCEEARPCKRCVKRGISHLCRDAEPGSLAGTASTSSGSRSTSTNTKSKFEDARKQARTMRRRSDNDNAAETESGSDTESMTSSAASSVRQRGSETGSLPSSRLNEMPGAAARDPECSPAMLISGLLSQENVDLARRPPRRPSSPTVSAKKQEEAWNRSMDLPTQHKMTEMLKAGPAAADLSDIFGEHPTSLLMTPETANLPLGQSILRPCSAELPTSPGHADRSKREKFLKRSRSMNLITEQCEVDEAGFKLPARPKHLLQEEMATTSELRGGPRSYSYTYGYAKLARWMHTRFSRASCEEVDRSLSIVRPKFMALSRSLAEEELISVEDNFYQLLAFYQANVLETIPVPIIITRRTGEIYAANSHACKLFNLPESLFEGGQICHYQLVTEHDCVKMWGTYAQEAQAKLDMPPSHKVTLEVDRSLLLFDKPSFDPRTGELLGDGLCEDGTEAVLRREVIITFEAKISKHGLPFMVTGCIIPIPDDESD</sequence>
<dbReference type="GO" id="GO:0005634">
    <property type="term" value="C:nucleus"/>
    <property type="evidence" value="ECO:0007669"/>
    <property type="project" value="TreeGrafter"/>
</dbReference>
<dbReference type="SUPFAM" id="SSF57701">
    <property type="entry name" value="Zn2/Cys6 DNA-binding domain"/>
    <property type="match status" value="1"/>
</dbReference>
<dbReference type="EMBL" id="HG529652">
    <property type="protein sequence ID" value="CDI55537.1"/>
    <property type="molecule type" value="Genomic_DNA"/>
</dbReference>
<accession>A0A077R8M8</accession>
<feature type="compositionally biased region" description="Basic and acidic residues" evidence="1">
    <location>
        <begin position="83"/>
        <end position="99"/>
    </location>
</feature>
<dbReference type="CDD" id="cd00067">
    <property type="entry name" value="GAL4"/>
    <property type="match status" value="1"/>
</dbReference>
<feature type="domain" description="Zn(2)-C6 fungal-type" evidence="2">
    <location>
        <begin position="371"/>
        <end position="402"/>
    </location>
</feature>
<feature type="region of interest" description="Disordered" evidence="1">
    <location>
        <begin position="510"/>
        <end position="534"/>
    </location>
</feature>
<organism evidence="3">
    <name type="scientific">Melanopsichium pennsylvanicum 4</name>
    <dbReference type="NCBI Taxonomy" id="1398559"/>
    <lineage>
        <taxon>Eukaryota</taxon>
        <taxon>Fungi</taxon>
        <taxon>Dikarya</taxon>
        <taxon>Basidiomycota</taxon>
        <taxon>Ustilaginomycotina</taxon>
        <taxon>Ustilaginomycetes</taxon>
        <taxon>Ustilaginales</taxon>
        <taxon>Ustilaginaceae</taxon>
        <taxon>Melanopsichium</taxon>
    </lineage>
</organism>
<feature type="region of interest" description="Disordered" evidence="1">
    <location>
        <begin position="163"/>
        <end position="187"/>
    </location>
</feature>
<feature type="compositionally biased region" description="Basic and acidic residues" evidence="1">
    <location>
        <begin position="1"/>
        <end position="47"/>
    </location>
</feature>
<proteinExistence type="predicted"/>
<dbReference type="Gene3D" id="4.10.240.10">
    <property type="entry name" value="Zn(2)-C6 fungal-type DNA-binding domain"/>
    <property type="match status" value="1"/>
</dbReference>
<dbReference type="GO" id="GO:0000981">
    <property type="term" value="F:DNA-binding transcription factor activity, RNA polymerase II-specific"/>
    <property type="evidence" value="ECO:0007669"/>
    <property type="project" value="InterPro"/>
</dbReference>
<evidence type="ECO:0000313" key="3">
    <source>
        <dbReference type="EMBL" id="CDI55537.1"/>
    </source>
</evidence>
<feature type="region of interest" description="Disordered" evidence="1">
    <location>
        <begin position="1"/>
        <end position="61"/>
    </location>
</feature>
<dbReference type="PANTHER" id="PTHR31986">
    <property type="entry name" value="REGULATOR OF DRUG SENSITIVITY 2"/>
    <property type="match status" value="1"/>
</dbReference>
<feature type="compositionally biased region" description="Low complexity" evidence="1">
    <location>
        <begin position="171"/>
        <end position="187"/>
    </location>
</feature>